<sequence>MGPVVEGGGWDASPGRTDRFGVASRAVDTFQQVEKRYAVVVLSLAALLTACGGSTSPDEQMEYLRSMARQGAELHAVDKGRGSAGDQEECAASYEHIYGGPRATTCPTSRTSMRRPAY</sequence>
<comment type="caution">
    <text evidence="1">The sequence shown here is derived from an EMBL/GenBank/DDBJ whole genome shotgun (WGS) entry which is preliminary data.</text>
</comment>
<evidence type="ECO:0000313" key="1">
    <source>
        <dbReference type="EMBL" id="RKF24059.1"/>
    </source>
</evidence>
<dbReference type="AlphaFoldDB" id="A0A420ETU3"/>
<dbReference type="EMBL" id="RAQQ01000028">
    <property type="protein sequence ID" value="RKF24059.1"/>
    <property type="molecule type" value="Genomic_DNA"/>
</dbReference>
<organism evidence="1 2">
    <name type="scientific">Micromonospora globbae</name>
    <dbReference type="NCBI Taxonomy" id="1894969"/>
    <lineage>
        <taxon>Bacteria</taxon>
        <taxon>Bacillati</taxon>
        <taxon>Actinomycetota</taxon>
        <taxon>Actinomycetes</taxon>
        <taxon>Micromonosporales</taxon>
        <taxon>Micromonosporaceae</taxon>
        <taxon>Micromonospora</taxon>
    </lineage>
</organism>
<proteinExistence type="predicted"/>
<accession>A0A420ETU3</accession>
<evidence type="ECO:0000313" key="2">
    <source>
        <dbReference type="Proteomes" id="UP000285744"/>
    </source>
</evidence>
<gene>
    <name evidence="1" type="ORF">D7I43_28415</name>
</gene>
<dbReference type="Proteomes" id="UP000285744">
    <property type="component" value="Unassembled WGS sequence"/>
</dbReference>
<protein>
    <submittedName>
        <fullName evidence="1">Uncharacterized protein</fullName>
    </submittedName>
</protein>
<reference evidence="1 2" key="1">
    <citation type="journal article" date="2018" name="Int. J. Syst. Evol. Microbiol.">
        <title>Micromonospora globbae sp. nov., an endophytic actinomycete isolated from roots of Globba winitii C. H. Wright.</title>
        <authorList>
            <person name="Kuncharoen N."/>
            <person name="Pittayakhajonwut P."/>
            <person name="Tanasupawat S."/>
        </authorList>
    </citation>
    <scope>NUCLEOTIDE SEQUENCE [LARGE SCALE GENOMIC DNA]</scope>
    <source>
        <strain evidence="1 2">WPS1-2</strain>
    </source>
</reference>
<name>A0A420ETU3_9ACTN</name>